<comment type="caution">
    <text evidence="2">The sequence shown here is derived from an EMBL/GenBank/DDBJ whole genome shotgun (WGS) entry which is preliminary data.</text>
</comment>
<protein>
    <submittedName>
        <fullName evidence="2">Uncharacterized protein</fullName>
    </submittedName>
</protein>
<keyword evidence="3" id="KW-1185">Reference proteome</keyword>
<gene>
    <name evidence="2" type="ORF">BCR34DRAFT_502268</name>
</gene>
<dbReference type="Proteomes" id="UP000193144">
    <property type="component" value="Unassembled WGS sequence"/>
</dbReference>
<reference evidence="2 3" key="1">
    <citation type="submission" date="2016-07" db="EMBL/GenBank/DDBJ databases">
        <title>Pervasive Adenine N6-methylation of Active Genes in Fungi.</title>
        <authorList>
            <consortium name="DOE Joint Genome Institute"/>
            <person name="Mondo S.J."/>
            <person name="Dannebaum R.O."/>
            <person name="Kuo R.C."/>
            <person name="Labutti K."/>
            <person name="Haridas S."/>
            <person name="Kuo A."/>
            <person name="Salamov A."/>
            <person name="Ahrendt S.R."/>
            <person name="Lipzen A."/>
            <person name="Sullivan W."/>
            <person name="Andreopoulos W.B."/>
            <person name="Clum A."/>
            <person name="Lindquist E."/>
            <person name="Daum C."/>
            <person name="Ramamoorthy G.K."/>
            <person name="Gryganskyi A."/>
            <person name="Culley D."/>
            <person name="Magnuson J.K."/>
            <person name="James T.Y."/>
            <person name="O'Malley M.A."/>
            <person name="Stajich J.E."/>
            <person name="Spatafora J.W."/>
            <person name="Visel A."/>
            <person name="Grigoriev I.V."/>
        </authorList>
    </citation>
    <scope>NUCLEOTIDE SEQUENCE [LARGE SCALE GENOMIC DNA]</scope>
    <source>
        <strain evidence="2 3">CBS 115471</strain>
    </source>
</reference>
<evidence type="ECO:0000256" key="1">
    <source>
        <dbReference type="SAM" id="MobiDB-lite"/>
    </source>
</evidence>
<accession>A0A1Y1XVI2</accession>
<feature type="region of interest" description="Disordered" evidence="1">
    <location>
        <begin position="1"/>
        <end position="23"/>
    </location>
</feature>
<evidence type="ECO:0000313" key="2">
    <source>
        <dbReference type="EMBL" id="ORX89685.1"/>
    </source>
</evidence>
<dbReference type="AlphaFoldDB" id="A0A1Y1XVI2"/>
<dbReference type="OrthoDB" id="3794487at2759"/>
<proteinExistence type="predicted"/>
<organism evidence="2 3">
    <name type="scientific">Clohesyomyces aquaticus</name>
    <dbReference type="NCBI Taxonomy" id="1231657"/>
    <lineage>
        <taxon>Eukaryota</taxon>
        <taxon>Fungi</taxon>
        <taxon>Dikarya</taxon>
        <taxon>Ascomycota</taxon>
        <taxon>Pezizomycotina</taxon>
        <taxon>Dothideomycetes</taxon>
        <taxon>Pleosporomycetidae</taxon>
        <taxon>Pleosporales</taxon>
        <taxon>Lindgomycetaceae</taxon>
        <taxon>Clohesyomyces</taxon>
    </lineage>
</organism>
<name>A0A1Y1XVI2_9PLEO</name>
<sequence>HLSTGGTTKARNRRQAGQHGEGLKRAALVFRRHPNNYNFKIESSEFRGYFHLNMCSKLQYRLTRVNENTVRKERRATLVQSRTTVVHIWEDVLVVIGASGTSRGPSRLEGKGKKIPIARFRE</sequence>
<evidence type="ECO:0000313" key="3">
    <source>
        <dbReference type="Proteomes" id="UP000193144"/>
    </source>
</evidence>
<feature type="non-terminal residue" evidence="2">
    <location>
        <position position="1"/>
    </location>
</feature>
<dbReference type="EMBL" id="MCFA01000612">
    <property type="protein sequence ID" value="ORX89685.1"/>
    <property type="molecule type" value="Genomic_DNA"/>
</dbReference>